<name>A0A6J7GSQ2_9ZZZZ</name>
<organism evidence="3">
    <name type="scientific">freshwater metagenome</name>
    <dbReference type="NCBI Taxonomy" id="449393"/>
    <lineage>
        <taxon>unclassified sequences</taxon>
        <taxon>metagenomes</taxon>
        <taxon>ecological metagenomes</taxon>
    </lineage>
</organism>
<evidence type="ECO:0000259" key="2">
    <source>
        <dbReference type="Pfam" id="PF13458"/>
    </source>
</evidence>
<dbReference type="SUPFAM" id="SSF53822">
    <property type="entry name" value="Periplasmic binding protein-like I"/>
    <property type="match status" value="1"/>
</dbReference>
<keyword evidence="1" id="KW-0732">Signal</keyword>
<sequence length="474" mass="51213">MAGDLSFFVNAESAKTPSELWRQLSSGDTAGWPMLEHCRQLEAGAAVMFSIPHPDGSMIESSGRIVEVLEGQRVTLVQETPWSGHIRVDLKPIDGGTRITVRVQLGPECLPWFSAAPGGELEDQIPGGLKIGLLAPLSGTAGLLGRAVVNAATLAVEELNASSAFGRLPAELVVADDRTDQGAALAAFNRLTLTERCEVVVACISSASLQAIRPVALARGTLFLSAAMSEHTPSGKNFFQFGETPLDQLVASVPLMMNQTNSRHWFILGSDYVWPRSIGMAANEVIEQHHGVIAGEHYQPLGAPRFDEVIDQISRSGADLILSSLVGIDAVLFERAFFESGLRSRFKTLATNFDDSLLDHTGRAAADGIWSTQEYFMPTLADEMDAVARRYRQRFGELAPRLSSMAKSVYDSIHLYAQAMGIAKSSDPAEVSAVLRSTRLGGSRLLSRDRGKVLTTELVEVTSEGFQQIRSGRS</sequence>
<dbReference type="InterPro" id="IPR028082">
    <property type="entry name" value="Peripla_BP_I"/>
</dbReference>
<protein>
    <submittedName>
        <fullName evidence="3">Unannotated protein</fullName>
    </submittedName>
</protein>
<dbReference type="CDD" id="cd07812">
    <property type="entry name" value="SRPBCC"/>
    <property type="match status" value="1"/>
</dbReference>
<reference evidence="3" key="1">
    <citation type="submission" date="2020-05" db="EMBL/GenBank/DDBJ databases">
        <authorList>
            <person name="Chiriac C."/>
            <person name="Salcher M."/>
            <person name="Ghai R."/>
            <person name="Kavagutti S V."/>
        </authorList>
    </citation>
    <scope>NUCLEOTIDE SEQUENCE</scope>
</reference>
<dbReference type="AlphaFoldDB" id="A0A6J7GSQ2"/>
<evidence type="ECO:0000313" key="3">
    <source>
        <dbReference type="EMBL" id="CAB4910812.1"/>
    </source>
</evidence>
<dbReference type="SUPFAM" id="SSF55961">
    <property type="entry name" value="Bet v1-like"/>
    <property type="match status" value="1"/>
</dbReference>
<dbReference type="EMBL" id="CAFBMB010000171">
    <property type="protein sequence ID" value="CAB4910812.1"/>
    <property type="molecule type" value="Genomic_DNA"/>
</dbReference>
<accession>A0A6J7GSQ2</accession>
<dbReference type="PANTHER" id="PTHR47628">
    <property type="match status" value="1"/>
</dbReference>
<dbReference type="Pfam" id="PF13458">
    <property type="entry name" value="Peripla_BP_6"/>
    <property type="match status" value="1"/>
</dbReference>
<dbReference type="PANTHER" id="PTHR47628:SF1">
    <property type="entry name" value="ALIPHATIC AMIDASE EXPRESSION-REGULATING PROTEIN"/>
    <property type="match status" value="1"/>
</dbReference>
<evidence type="ECO:0000256" key="1">
    <source>
        <dbReference type="ARBA" id="ARBA00022729"/>
    </source>
</evidence>
<feature type="domain" description="Leucine-binding protein" evidence="2">
    <location>
        <begin position="129"/>
        <end position="439"/>
    </location>
</feature>
<gene>
    <name evidence="3" type="ORF">UFOPK3516_01489</name>
</gene>
<dbReference type="Gene3D" id="3.40.50.2300">
    <property type="match status" value="2"/>
</dbReference>
<dbReference type="Gene3D" id="3.30.530.20">
    <property type="match status" value="1"/>
</dbReference>
<proteinExistence type="predicted"/>
<dbReference type="InterPro" id="IPR028081">
    <property type="entry name" value="Leu-bd"/>
</dbReference>
<dbReference type="InterPro" id="IPR023393">
    <property type="entry name" value="START-like_dom_sf"/>
</dbReference>